<keyword evidence="4" id="KW-0238">DNA-binding</keyword>
<feature type="region of interest" description="Disordered" evidence="7">
    <location>
        <begin position="292"/>
        <end position="339"/>
    </location>
</feature>
<evidence type="ECO:0000313" key="10">
    <source>
        <dbReference type="EMBL" id="KAL2651021.1"/>
    </source>
</evidence>
<feature type="compositionally biased region" description="Polar residues" evidence="7">
    <location>
        <begin position="687"/>
        <end position="709"/>
    </location>
</feature>
<feature type="compositionally biased region" description="Basic and acidic residues" evidence="7">
    <location>
        <begin position="314"/>
        <end position="328"/>
    </location>
</feature>
<dbReference type="PANTHER" id="PTHR45614">
    <property type="entry name" value="MYB PROTEIN-RELATED"/>
    <property type="match status" value="1"/>
</dbReference>
<evidence type="ECO:0000256" key="6">
    <source>
        <dbReference type="ARBA" id="ARBA00023242"/>
    </source>
</evidence>
<dbReference type="SMART" id="SM00717">
    <property type="entry name" value="SANT"/>
    <property type="match status" value="3"/>
</dbReference>
<feature type="domain" description="HTH myb-type" evidence="9">
    <location>
        <begin position="110"/>
        <end position="165"/>
    </location>
</feature>
<accession>A0ABD1ZK26</accession>
<gene>
    <name evidence="10" type="ORF">R1flu_019149</name>
</gene>
<feature type="region of interest" description="Disordered" evidence="7">
    <location>
        <begin position="1080"/>
        <end position="1100"/>
    </location>
</feature>
<evidence type="ECO:0000313" key="11">
    <source>
        <dbReference type="Proteomes" id="UP001605036"/>
    </source>
</evidence>
<dbReference type="InterPro" id="IPR001005">
    <property type="entry name" value="SANT/Myb"/>
</dbReference>
<dbReference type="Proteomes" id="UP001605036">
    <property type="component" value="Unassembled WGS sequence"/>
</dbReference>
<dbReference type="InterPro" id="IPR009057">
    <property type="entry name" value="Homeodomain-like_sf"/>
</dbReference>
<sequence>MQMIRDGSVMASQDSAQNRMRVAAAPGQSSSGAESEDDTTSTAIHQLPPVHGRTGGPTRRSSKGGWTPEEDEILRRAVQCYKAKNWKKIAEYFQDRTDVQCLHRWQKVLNPDLVKGPWTKEEDDRIMELVGKYGAKKWSVIAQNLPGRIGKQCRERWHNHLNPNIKRDAWTQQEDLALIQAHQIYGNKWAEIAKFLPGRTDNSIKNHWNSTMKKKVDPLTSNDPVSRALAAYQAHQEAMKSGGSVNSEQSMCRSNAMDLVLPSTSAIPNSNNPTRLRATSSVLPTVRTCDAAEDSAVDSKPAAASTPTDLQGSTEEKKDSDGHRKEEGGSAANPLILQHPRVSSGISQFPCDTRNGNGMATSSSFSSFHRQSSGLSGGLPPQPDLCKVPSFARMYPLACSLPENTTTAGQATPLATLAMTASLFSNGTLTASVNPVPTSAIETMSRMVPPMTPMAYMSLNECRSIQQQRTDDSSGAYLPAYRDNKQQRTQECPDRAFSQQQGTEEGSDQYAASSRGMQQQRSVESSEPSHPAYRGSQHQQNEECSDPCLPSYRSNQPEQTEERSDPCLHGYRGSQPQQTEERSDASLPAYRSSQPQQTEECSDAPMSAYRSSQPEQSEELSGSCLPSYKGNQPQQTEERSDSCLLAFTGSQPQSTEEFSNPRLPIHRENDLGKTEGFSDPSLAVCRDSQQQRMVETSSQRLPSYESSQPRTEDSSDPCVSLYKESHEMYTEDLVKQATQAVSDYQPLSMFAEIESVSGDPEGDAGFFYEPPRLPADLPFLNYDLVSPDGKSLQAYSPLGVRQMIIPSINCGISPGFPGSFPFRGGSPQSALRRAAQSFEGTPSILRKRPRQLASALKSKEGEACGLQVRDSSMAGDSVQSTASSVDTVHESACTMTPDRNTGTRTFSARSLAPDSLMCMDVSPCHARRQLVSSPAYDISSKNLMKISRLDIEGDHRGGSGYLSPCGNSNISPLSKIKGGEWQSGSKCNKRGRGRSGAQDYETKSSRGVASQPSPKTQDPPVLVEQRQNGQQPCFAIEASSMTSCVLMAPGAEACFGAGSFGGRYGCSETKSQLYETGQQTAVAGGTQQPKASDKKESMASNSGSSFMMWGAVNASPSVPGSAGKDWFSSLSDFDPLNFALSGDGNFNSPSAIWRSPWKLDPTTPKDGVTTLLEGMELLADDGENDALGIMKTISEQAAPAYSEAQEVLAKSALSECYGHTTASPNPVQRSQRIDASNEFKENMRSLNEQVELSPSSQFVSWLVPFPVEMLSPDAAAGGTPLRGSSLGHSLQMTGVGEDVHHLGFGGVSFVDAFSPSMYLLREYR</sequence>
<evidence type="ECO:0000256" key="7">
    <source>
        <dbReference type="SAM" id="MobiDB-lite"/>
    </source>
</evidence>
<name>A0ABD1ZK26_9MARC</name>
<dbReference type="EMBL" id="JBHFFA010000001">
    <property type="protein sequence ID" value="KAL2651021.1"/>
    <property type="molecule type" value="Genomic_DNA"/>
</dbReference>
<feature type="domain" description="HTH myb-type" evidence="9">
    <location>
        <begin position="166"/>
        <end position="216"/>
    </location>
</feature>
<feature type="region of interest" description="Disordered" evidence="7">
    <location>
        <begin position="484"/>
        <end position="718"/>
    </location>
</feature>
<feature type="compositionally biased region" description="Polar residues" evidence="7">
    <location>
        <begin position="877"/>
        <end position="886"/>
    </location>
</feature>
<dbReference type="PROSITE" id="PS51294">
    <property type="entry name" value="HTH_MYB"/>
    <property type="match status" value="3"/>
</dbReference>
<evidence type="ECO:0000256" key="4">
    <source>
        <dbReference type="ARBA" id="ARBA00023125"/>
    </source>
</evidence>
<keyword evidence="3" id="KW-0805">Transcription regulation</keyword>
<dbReference type="InterPro" id="IPR050560">
    <property type="entry name" value="MYB_TF"/>
</dbReference>
<dbReference type="Pfam" id="PF00249">
    <property type="entry name" value="Myb_DNA-binding"/>
    <property type="match status" value="3"/>
</dbReference>
<feature type="compositionally biased region" description="Polar residues" evidence="7">
    <location>
        <begin position="1005"/>
        <end position="1016"/>
    </location>
</feature>
<evidence type="ECO:0000259" key="8">
    <source>
        <dbReference type="PROSITE" id="PS50090"/>
    </source>
</evidence>
<dbReference type="PANTHER" id="PTHR45614:SF232">
    <property type="entry name" value="TRANSCRIPTION FACTOR MYB3R-2"/>
    <property type="match status" value="1"/>
</dbReference>
<dbReference type="GO" id="GO:0003677">
    <property type="term" value="F:DNA binding"/>
    <property type="evidence" value="ECO:0007669"/>
    <property type="project" value="UniProtKB-KW"/>
</dbReference>
<keyword evidence="6" id="KW-0539">Nucleus</keyword>
<dbReference type="CDD" id="cd00167">
    <property type="entry name" value="SANT"/>
    <property type="match status" value="3"/>
</dbReference>
<dbReference type="SUPFAM" id="SSF46689">
    <property type="entry name" value="Homeodomain-like"/>
    <property type="match status" value="2"/>
</dbReference>
<evidence type="ECO:0000256" key="3">
    <source>
        <dbReference type="ARBA" id="ARBA00023015"/>
    </source>
</evidence>
<feature type="region of interest" description="Disordered" evidence="7">
    <location>
        <begin position="354"/>
        <end position="381"/>
    </location>
</feature>
<keyword evidence="5" id="KW-0804">Transcription</keyword>
<feature type="domain" description="Myb-like" evidence="8">
    <location>
        <begin position="110"/>
        <end position="161"/>
    </location>
</feature>
<feature type="compositionally biased region" description="Basic and acidic residues" evidence="7">
    <location>
        <begin position="484"/>
        <end position="494"/>
    </location>
</feature>
<dbReference type="FunFam" id="1.10.10.60:FF:000016">
    <property type="entry name" value="Transcriptional activator Myb isoform A"/>
    <property type="match status" value="1"/>
</dbReference>
<feature type="domain" description="Myb-like" evidence="8">
    <location>
        <begin position="58"/>
        <end position="109"/>
    </location>
</feature>
<reference evidence="10 11" key="1">
    <citation type="submission" date="2024-09" db="EMBL/GenBank/DDBJ databases">
        <title>Chromosome-scale assembly of Riccia fluitans.</title>
        <authorList>
            <person name="Paukszto L."/>
            <person name="Sawicki J."/>
            <person name="Karawczyk K."/>
            <person name="Piernik-Szablinska J."/>
            <person name="Szczecinska M."/>
            <person name="Mazdziarz M."/>
        </authorList>
    </citation>
    <scope>NUCLEOTIDE SEQUENCE [LARGE SCALE GENOMIC DNA]</scope>
    <source>
        <strain evidence="10">Rf_01</strain>
        <tissue evidence="10">Aerial parts of the thallus</tissue>
    </source>
</reference>
<keyword evidence="11" id="KW-1185">Reference proteome</keyword>
<feature type="region of interest" description="Disordered" evidence="7">
    <location>
        <begin position="868"/>
        <end position="889"/>
    </location>
</feature>
<protein>
    <submittedName>
        <fullName evidence="10">Uncharacterized protein</fullName>
    </submittedName>
</protein>
<feature type="domain" description="Myb-like" evidence="8">
    <location>
        <begin position="162"/>
        <end position="212"/>
    </location>
</feature>
<evidence type="ECO:0000256" key="5">
    <source>
        <dbReference type="ARBA" id="ARBA00023163"/>
    </source>
</evidence>
<feature type="compositionally biased region" description="Low complexity" evidence="7">
    <location>
        <begin position="362"/>
        <end position="374"/>
    </location>
</feature>
<evidence type="ECO:0000256" key="1">
    <source>
        <dbReference type="ARBA" id="ARBA00004123"/>
    </source>
</evidence>
<dbReference type="Gene3D" id="1.10.10.60">
    <property type="entry name" value="Homeodomain-like"/>
    <property type="match status" value="3"/>
</dbReference>
<feature type="compositionally biased region" description="Polar residues" evidence="7">
    <location>
        <begin position="648"/>
        <end position="658"/>
    </location>
</feature>
<feature type="compositionally biased region" description="Polar residues" evidence="7">
    <location>
        <begin position="497"/>
        <end position="528"/>
    </location>
</feature>
<keyword evidence="2" id="KW-0677">Repeat</keyword>
<dbReference type="FunFam" id="1.10.10.60:FF:000010">
    <property type="entry name" value="Transcriptional activator Myb isoform A"/>
    <property type="match status" value="1"/>
</dbReference>
<feature type="region of interest" description="Disordered" evidence="7">
    <location>
        <begin position="1"/>
        <end position="68"/>
    </location>
</feature>
<evidence type="ECO:0000259" key="9">
    <source>
        <dbReference type="PROSITE" id="PS51294"/>
    </source>
</evidence>
<dbReference type="PROSITE" id="PS50090">
    <property type="entry name" value="MYB_LIKE"/>
    <property type="match status" value="3"/>
</dbReference>
<dbReference type="InterPro" id="IPR017930">
    <property type="entry name" value="Myb_dom"/>
</dbReference>
<evidence type="ECO:0000256" key="2">
    <source>
        <dbReference type="ARBA" id="ARBA00022737"/>
    </source>
</evidence>
<organism evidence="10 11">
    <name type="scientific">Riccia fluitans</name>
    <dbReference type="NCBI Taxonomy" id="41844"/>
    <lineage>
        <taxon>Eukaryota</taxon>
        <taxon>Viridiplantae</taxon>
        <taxon>Streptophyta</taxon>
        <taxon>Embryophyta</taxon>
        <taxon>Marchantiophyta</taxon>
        <taxon>Marchantiopsida</taxon>
        <taxon>Marchantiidae</taxon>
        <taxon>Marchantiales</taxon>
        <taxon>Ricciaceae</taxon>
        <taxon>Riccia</taxon>
    </lineage>
</organism>
<feature type="region of interest" description="Disordered" evidence="7">
    <location>
        <begin position="973"/>
        <end position="1021"/>
    </location>
</feature>
<comment type="caution">
    <text evidence="10">The sequence shown here is derived from an EMBL/GenBank/DDBJ whole genome shotgun (WGS) entry which is preliminary data.</text>
</comment>
<comment type="subcellular location">
    <subcellularLocation>
        <location evidence="1">Nucleus</location>
    </subcellularLocation>
</comment>
<feature type="domain" description="HTH myb-type" evidence="9">
    <location>
        <begin position="63"/>
        <end position="109"/>
    </location>
</feature>
<proteinExistence type="predicted"/>
<dbReference type="GO" id="GO:0005634">
    <property type="term" value="C:nucleus"/>
    <property type="evidence" value="ECO:0007669"/>
    <property type="project" value="UniProtKB-SubCell"/>
</dbReference>